<dbReference type="SUPFAM" id="SSF52058">
    <property type="entry name" value="L domain-like"/>
    <property type="match status" value="1"/>
</dbReference>
<evidence type="ECO:0000313" key="3">
    <source>
        <dbReference type="EMBL" id="OVF05147.1"/>
    </source>
</evidence>
<dbReference type="InterPro" id="IPR032675">
    <property type="entry name" value="LRR_dom_sf"/>
</dbReference>
<dbReference type="InterPro" id="IPR050836">
    <property type="entry name" value="SDS22/Internalin_LRR"/>
</dbReference>
<keyword evidence="2" id="KW-0677">Repeat</keyword>
<dbReference type="SMART" id="SM00365">
    <property type="entry name" value="LRR_SD22"/>
    <property type="match status" value="5"/>
</dbReference>
<dbReference type="PANTHER" id="PTHR46652">
    <property type="entry name" value="LEUCINE-RICH REPEAT AND IQ DOMAIN-CONTAINING PROTEIN 1-RELATED"/>
    <property type="match status" value="1"/>
</dbReference>
<dbReference type="InterPro" id="IPR001611">
    <property type="entry name" value="Leu-rich_rpt"/>
</dbReference>
<dbReference type="Gene3D" id="3.80.10.10">
    <property type="entry name" value="Ribonuclease Inhibitor"/>
    <property type="match status" value="3"/>
</dbReference>
<evidence type="ECO:0000256" key="2">
    <source>
        <dbReference type="ARBA" id="ARBA00022737"/>
    </source>
</evidence>
<evidence type="ECO:0000313" key="4">
    <source>
        <dbReference type="Proteomes" id="UP000195602"/>
    </source>
</evidence>
<protein>
    <submittedName>
        <fullName evidence="3">Uncharacterized protein</fullName>
    </submittedName>
</protein>
<dbReference type="Proteomes" id="UP000195602">
    <property type="component" value="Unassembled WGS sequence"/>
</dbReference>
<reference evidence="3 4" key="1">
    <citation type="submission" date="2017-04" db="EMBL/GenBank/DDBJ databases">
        <title>Draft genome of the yeast Clavispora lusitaniae type strain CBS 6936.</title>
        <authorList>
            <person name="Durrens P."/>
            <person name="Klopp C."/>
            <person name="Biteau N."/>
            <person name="Fitton-Ouhabi V."/>
            <person name="Dementhon K."/>
            <person name="Accoceberry I."/>
            <person name="Sherman D.J."/>
            <person name="Noel T."/>
        </authorList>
    </citation>
    <scope>NUCLEOTIDE SEQUENCE [LARGE SCALE GENOMIC DNA]</scope>
    <source>
        <strain evidence="3 4">CBS 6936</strain>
    </source>
</reference>
<dbReference type="Pfam" id="PF13516">
    <property type="entry name" value="LRR_6"/>
    <property type="match status" value="1"/>
</dbReference>
<name>A0AA91PVB6_CLALS</name>
<proteinExistence type="predicted"/>
<dbReference type="SMART" id="SM00364">
    <property type="entry name" value="LRR_BAC"/>
    <property type="match status" value="5"/>
</dbReference>
<dbReference type="PANTHER" id="PTHR46652:SF3">
    <property type="entry name" value="LEUCINE-RICH REPEAT-CONTAINING PROTEIN 9"/>
    <property type="match status" value="1"/>
</dbReference>
<dbReference type="Pfam" id="PF00560">
    <property type="entry name" value="LRR_1"/>
    <property type="match status" value="2"/>
</dbReference>
<gene>
    <name evidence="3" type="ORF">A9F13_24g00462</name>
</gene>
<keyword evidence="1" id="KW-0433">Leucine-rich repeat</keyword>
<organism evidence="3 4">
    <name type="scientific">Clavispora lusitaniae</name>
    <name type="common">Candida lusitaniae</name>
    <dbReference type="NCBI Taxonomy" id="36911"/>
    <lineage>
        <taxon>Eukaryota</taxon>
        <taxon>Fungi</taxon>
        <taxon>Dikarya</taxon>
        <taxon>Ascomycota</taxon>
        <taxon>Saccharomycotina</taxon>
        <taxon>Pichiomycetes</taxon>
        <taxon>Metschnikowiaceae</taxon>
        <taxon>Clavispora</taxon>
    </lineage>
</organism>
<sequence length="635" mass="73779">MPESSEFRSDLFADLPWSVIYEILKYVPSDTISEGLLLVPQLRPLVLAEYYSNEIHFILSPTQRPHFCTNDPQRKELIDITSYGEIEDFLIDNPDANPTLVKVITSSDFRSMELLLNKFHDRFASFQKLDLHVDNYDLTNDDIKLIMSFPNLHKLQTGRVNVRKCSSMLSEFFPKMRNLTEIVFLGHGLSNWSNVVLPPNLTNLDVSWHPFTEVTSINLPDSLTNLYWNQVGIRNGVFESLKFPQGLTTLMVTYNNLHWINVSQLPQTLETLDLSNNNLSSFKVDGENNSWPPNLKSILLNNNHIDDHALEELSGINWPPLLENLRLDENKFTQLSYLSSLPEYLKYLDLSDTRISTFEVPHKDDEYPYFAFPQSLNTLNIQNCRTLKYGNLEAMTMVPPALRIRFPEDLETLNLSECNISTLDYFIFPKYVKKLSLTGNLISDLTSYNFHIGNKEVISWISLENLKELELFYNRISHLEAWIPPNSLSKLDLRRNQIKFLTSINTPLFNRNQNQKLTSFHMIHLEQNEIHTIDSRLTLPPNLTSLNLSRNNLSQFVFTDGFANHHNLSSLDLSWNQIEKISLSSTYAESRLSELNLTRNPSLRMNPDDFYKVLERMKLRVTKKMHNIRSVHQFR</sequence>
<dbReference type="PROSITE" id="PS51450">
    <property type="entry name" value="LRR"/>
    <property type="match status" value="3"/>
</dbReference>
<dbReference type="EMBL" id="LYUB02000024">
    <property type="protein sequence ID" value="OVF05147.1"/>
    <property type="molecule type" value="Genomic_DNA"/>
</dbReference>
<comment type="caution">
    <text evidence="3">The sequence shown here is derived from an EMBL/GenBank/DDBJ whole genome shotgun (WGS) entry which is preliminary data.</text>
</comment>
<accession>A0AA91PVB6</accession>
<evidence type="ECO:0000256" key="1">
    <source>
        <dbReference type="ARBA" id="ARBA00022614"/>
    </source>
</evidence>
<dbReference type="AlphaFoldDB" id="A0AA91PVB6"/>
<dbReference type="KEGG" id="clus:A9F13_24g00462"/>